<accession>A0ABY8F4E3</accession>
<keyword evidence="2" id="KW-1185">Reference proteome</keyword>
<sequence length="89" mass="9930">MQAPAFRPYQSKLPDAAYLVYLFCSYHFCKTDSIEHQGKMPVFQQHEFGPLEAPVETVISGQEKLATPISKFPAHADTIACAGLQETQE</sequence>
<dbReference type="EMBL" id="CP120863">
    <property type="protein sequence ID" value="WFE87603.1"/>
    <property type="molecule type" value="Genomic_DNA"/>
</dbReference>
<dbReference type="RefSeq" id="WP_265681651.1">
    <property type="nucleotide sequence ID" value="NZ_CP120863.1"/>
</dbReference>
<reference evidence="1 2" key="1">
    <citation type="submission" date="2023-03" db="EMBL/GenBank/DDBJ databases">
        <title>Roseibium porphyridii sp. nov. and Roseibium rhodosorbium sp. nov. isolated from marine algae, Porphyridium cruentum and Rhodosorus marinus, respectively.</title>
        <authorList>
            <person name="Lee M.W."/>
            <person name="Choi B.J."/>
            <person name="Lee J.K."/>
            <person name="Choi D.G."/>
            <person name="Baek J.H."/>
            <person name="Bayburt H."/>
            <person name="Kim J.M."/>
            <person name="Han D.M."/>
            <person name="Kim K.H."/>
            <person name="Jeon C.O."/>
        </authorList>
    </citation>
    <scope>NUCLEOTIDE SEQUENCE [LARGE SCALE GENOMIC DNA]</scope>
    <source>
        <strain evidence="1 2">KMA01</strain>
    </source>
</reference>
<name>A0ABY8F4E3_9HYPH</name>
<protein>
    <submittedName>
        <fullName evidence="1">Uncharacterized protein</fullName>
    </submittedName>
</protein>
<proteinExistence type="predicted"/>
<dbReference type="Proteomes" id="UP001209803">
    <property type="component" value="Chromosome"/>
</dbReference>
<evidence type="ECO:0000313" key="1">
    <source>
        <dbReference type="EMBL" id="WFE87603.1"/>
    </source>
</evidence>
<gene>
    <name evidence="1" type="ORF">K1718_15675</name>
</gene>
<organism evidence="1 2">
    <name type="scientific">Roseibium porphyridii</name>
    <dbReference type="NCBI Taxonomy" id="2866279"/>
    <lineage>
        <taxon>Bacteria</taxon>
        <taxon>Pseudomonadati</taxon>
        <taxon>Pseudomonadota</taxon>
        <taxon>Alphaproteobacteria</taxon>
        <taxon>Hyphomicrobiales</taxon>
        <taxon>Stappiaceae</taxon>
        <taxon>Roseibium</taxon>
    </lineage>
</organism>
<evidence type="ECO:0000313" key="2">
    <source>
        <dbReference type="Proteomes" id="UP001209803"/>
    </source>
</evidence>